<reference evidence="4" key="1">
    <citation type="submission" date="2016-10" db="EMBL/GenBank/DDBJ databases">
        <authorList>
            <person name="Varghese N."/>
            <person name="Submissions S."/>
        </authorList>
    </citation>
    <scope>NUCLEOTIDE SEQUENCE [LARGE SCALE GENOMIC DNA]</scope>
    <source>
        <strain evidence="4">DSM 44208</strain>
    </source>
</reference>
<feature type="compositionally biased region" description="Pro residues" evidence="1">
    <location>
        <begin position="466"/>
        <end position="483"/>
    </location>
</feature>
<dbReference type="RefSeq" id="WP_169064722.1">
    <property type="nucleotide sequence ID" value="NZ_FOWQ01000012.1"/>
</dbReference>
<evidence type="ECO:0000259" key="2">
    <source>
        <dbReference type="SMART" id="SM00507"/>
    </source>
</evidence>
<dbReference type="Pfam" id="PF02720">
    <property type="entry name" value="DUF222"/>
    <property type="match status" value="1"/>
</dbReference>
<proteinExistence type="predicted"/>
<dbReference type="Proteomes" id="UP000198857">
    <property type="component" value="Unassembled WGS sequence"/>
</dbReference>
<evidence type="ECO:0000313" key="3">
    <source>
        <dbReference type="EMBL" id="SFQ01061.1"/>
    </source>
</evidence>
<evidence type="ECO:0000256" key="1">
    <source>
        <dbReference type="SAM" id="MobiDB-lite"/>
    </source>
</evidence>
<name>A0A1I5V0Q8_9ACTN</name>
<dbReference type="InterPro" id="IPR003615">
    <property type="entry name" value="HNH_nuc"/>
</dbReference>
<organism evidence="3 4">
    <name type="scientific">Geodermatophilus dictyosporus</name>
    <dbReference type="NCBI Taxonomy" id="1523247"/>
    <lineage>
        <taxon>Bacteria</taxon>
        <taxon>Bacillati</taxon>
        <taxon>Actinomycetota</taxon>
        <taxon>Actinomycetes</taxon>
        <taxon>Geodermatophilales</taxon>
        <taxon>Geodermatophilaceae</taxon>
        <taxon>Geodermatophilus</taxon>
    </lineage>
</organism>
<sequence>MEEIGEDAPPVGGLLGLLVAESPEVRRLPVALLSREQKAAELVRVQAVKAMTAAYEAELVLGLADDSPDDLDPAPGTPGIKRESWAPDPELPGVSEFFTAELAVVLNCGRRSASLLAHRAWVYRESLPGTWTALAEGVLDEARAKVLVDVLQHTDPAVARQVESQLLPQATGWTTHTLRKRAVAALLAVDADAVDARRKDAERQADVRVYPSPREGMSTLAADLPAPCFDLVDQLAVLLKQDGDDRPIGQLRAAVLADLVQRPWDDTRPPVTAHLQLSATLSALAGHSSEAGEVNGLPITIGHLRDLLTRLDALGVRTPAGGSAILALTDDDGALRATTTLDRLRRLAKRGCATHPAVDCGCAVLDRPAEVDTYQPSAGQQTFVHTRDRTCRFPGCGQRAGWADADHVIAHAHGGPTDCANLCCLCRSHHRLKTFAPGWRFQMSPDGVLIVTTPSGITRTTKPPGVRRPPPDDTGPPPPTPPTEPDDDPPPF</sequence>
<keyword evidence="4" id="KW-1185">Reference proteome</keyword>
<dbReference type="CDD" id="cd00085">
    <property type="entry name" value="HNHc"/>
    <property type="match status" value="1"/>
</dbReference>
<dbReference type="AlphaFoldDB" id="A0A1I5V0Q8"/>
<feature type="region of interest" description="Disordered" evidence="1">
    <location>
        <begin position="66"/>
        <end position="86"/>
    </location>
</feature>
<dbReference type="EMBL" id="FOWQ01000012">
    <property type="protein sequence ID" value="SFQ01061.1"/>
    <property type="molecule type" value="Genomic_DNA"/>
</dbReference>
<protein>
    <recommendedName>
        <fullName evidence="2">HNH nuclease domain-containing protein</fullName>
    </recommendedName>
</protein>
<dbReference type="Gene3D" id="1.10.30.50">
    <property type="match status" value="1"/>
</dbReference>
<dbReference type="InterPro" id="IPR003870">
    <property type="entry name" value="DUF222"/>
</dbReference>
<evidence type="ECO:0000313" key="4">
    <source>
        <dbReference type="Proteomes" id="UP000198857"/>
    </source>
</evidence>
<feature type="domain" description="HNH nuclease" evidence="2">
    <location>
        <begin position="379"/>
        <end position="431"/>
    </location>
</feature>
<gene>
    <name evidence="3" type="ORF">SAMN05660464_0470</name>
</gene>
<feature type="region of interest" description="Disordered" evidence="1">
    <location>
        <begin position="453"/>
        <end position="492"/>
    </location>
</feature>
<accession>A0A1I5V0Q8</accession>
<dbReference type="STRING" id="1523247.SAMN05660464_0470"/>
<dbReference type="SMART" id="SM00507">
    <property type="entry name" value="HNHc"/>
    <property type="match status" value="1"/>
</dbReference>